<dbReference type="AlphaFoldDB" id="A0A058Z6I7"/>
<dbReference type="RefSeq" id="XP_009496078.1">
    <property type="nucleotide sequence ID" value="XM_009497803.1"/>
</dbReference>
<dbReference type="EMBL" id="KB932206">
    <property type="protein sequence ID" value="KCV69513.1"/>
    <property type="molecule type" value="Genomic_DNA"/>
</dbReference>
<accession>A0A058Z6I7</accession>
<reference evidence="1" key="1">
    <citation type="submission" date="2013-04" db="EMBL/GenBank/DDBJ databases">
        <title>The Genome Sequence of Fonticula alba ATCC 38817.</title>
        <authorList>
            <consortium name="The Broad Institute Genomics Platform"/>
            <person name="Russ C."/>
            <person name="Cuomo C."/>
            <person name="Burger G."/>
            <person name="Gray M.W."/>
            <person name="Holland P.W.H."/>
            <person name="King N."/>
            <person name="Lang F.B.F."/>
            <person name="Roger A.J."/>
            <person name="Ruiz-Trillo I."/>
            <person name="Brown M."/>
            <person name="Walker B."/>
            <person name="Young S."/>
            <person name="Zeng Q."/>
            <person name="Gargeya S."/>
            <person name="Fitzgerald M."/>
            <person name="Haas B."/>
            <person name="Abouelleil A."/>
            <person name="Allen A.W."/>
            <person name="Alvarado L."/>
            <person name="Arachchi H.M."/>
            <person name="Berlin A.M."/>
            <person name="Chapman S.B."/>
            <person name="Gainer-Dewar J."/>
            <person name="Goldberg J."/>
            <person name="Griggs A."/>
            <person name="Gujja S."/>
            <person name="Hansen M."/>
            <person name="Howarth C."/>
            <person name="Imamovic A."/>
            <person name="Ireland A."/>
            <person name="Larimer J."/>
            <person name="McCowan C."/>
            <person name="Murphy C."/>
            <person name="Pearson M."/>
            <person name="Poon T.W."/>
            <person name="Priest M."/>
            <person name="Roberts A."/>
            <person name="Saif S."/>
            <person name="Shea T."/>
            <person name="Sisk P."/>
            <person name="Sykes S."/>
            <person name="Wortman J."/>
            <person name="Nusbaum C."/>
            <person name="Birren B."/>
        </authorList>
    </citation>
    <scope>NUCLEOTIDE SEQUENCE [LARGE SCALE GENOMIC DNA]</scope>
    <source>
        <strain evidence="1">ATCC 38817</strain>
    </source>
</reference>
<dbReference type="OrthoDB" id="10267127at2759"/>
<evidence type="ECO:0000313" key="2">
    <source>
        <dbReference type="Proteomes" id="UP000030693"/>
    </source>
</evidence>
<dbReference type="Proteomes" id="UP000030693">
    <property type="component" value="Unassembled WGS sequence"/>
</dbReference>
<proteinExistence type="predicted"/>
<sequence length="659" mass="69206">MEPPRFREFHYERLAGGGARTIGAGGLARMNRLPCGCGRGSRLEDMPEDVFHSLVITSDSSERIRLVSFGDSRAFEGPGAAGYSPPPDPANESLCRSRGLGVLSIGDYALLIAALCPAIEALQPGPPPGALPVPGTTYATSAMSEEEPLLLSDGPLGTLPAELPPGCYLSAWLLTGIDMHPASEEAATTSGDVAVIACRTWVLAGQPGALALLDEHLLVRPAPEGQALEMALPLAGVPMPRPGNAPLPADRGWDCVDHFFSSILPLGLGGSRQPFDPALPAPPQPPLSMLHIPALRGDPLLVTGDPEQRALRLLATLLLAPGPSAVVESIANWASCGNAIHPFAVARLCLDSGGVLFCVTSVEGHVLLVQALPPAAGLATGPLPWTDDLVHLDGAVSLCRFVQDTPVGYHNHLLSQSPLSERTARGPPSGPLAAHLVIGSTVEGLLVYRDVERAGLSCPVVLDDGRLGDGQRSPSGAFSLGGDSGSLHARQPPIAASVPLCHLYLPAVEVDEGGLQGRTASPLLCLGLLREFPAPGSAPLLGVLLVGTYCGRILVFRHTLSQGDSGMAFSHSVDLGWPLYGISTPLLVRTLGRPARQLPSLYILSLNGVSCFKLSEKSSQSKEERFRQARYAGELLRRIRALHRQLKSTSELVAEPQTP</sequence>
<protein>
    <submittedName>
        <fullName evidence="1">Uncharacterized protein</fullName>
    </submittedName>
</protein>
<dbReference type="GeneID" id="20528659"/>
<organism evidence="1">
    <name type="scientific">Fonticula alba</name>
    <name type="common">Slime mold</name>
    <dbReference type="NCBI Taxonomy" id="691883"/>
    <lineage>
        <taxon>Eukaryota</taxon>
        <taxon>Rotosphaerida</taxon>
        <taxon>Fonticulaceae</taxon>
        <taxon>Fonticula</taxon>
    </lineage>
</organism>
<gene>
    <name evidence="1" type="ORF">H696_03934</name>
</gene>
<keyword evidence="2" id="KW-1185">Reference proteome</keyword>
<evidence type="ECO:0000313" key="1">
    <source>
        <dbReference type="EMBL" id="KCV69513.1"/>
    </source>
</evidence>
<name>A0A058Z6I7_FONAL</name>